<evidence type="ECO:0000256" key="2">
    <source>
        <dbReference type="ARBA" id="ARBA00022450"/>
    </source>
</evidence>
<dbReference type="PROSITE" id="PS50075">
    <property type="entry name" value="CARRIER"/>
    <property type="match status" value="1"/>
</dbReference>
<dbReference type="InterPro" id="IPR023213">
    <property type="entry name" value="CAT-like_dom_sf"/>
</dbReference>
<dbReference type="GO" id="GO:0043041">
    <property type="term" value="P:amino acid activation for nonribosomal peptide biosynthetic process"/>
    <property type="evidence" value="ECO:0007669"/>
    <property type="project" value="TreeGrafter"/>
</dbReference>
<evidence type="ECO:0000256" key="1">
    <source>
        <dbReference type="ARBA" id="ARBA00001957"/>
    </source>
</evidence>
<reference evidence="6" key="1">
    <citation type="submission" date="2022-06" db="EMBL/GenBank/DDBJ databases">
        <title>Genomic Encyclopedia of Archaeal and Bacterial Type Strains, Phase II (KMG-II): from individual species to whole genera.</title>
        <authorList>
            <person name="Goeker M."/>
        </authorList>
    </citation>
    <scope>NUCLEOTIDE SEQUENCE</scope>
    <source>
        <strain evidence="6">DSM 43935</strain>
    </source>
</reference>
<dbReference type="InterPro" id="IPR001242">
    <property type="entry name" value="Condensation_dom"/>
</dbReference>
<accession>A0AAE3GGG7</accession>
<dbReference type="GO" id="GO:0044550">
    <property type="term" value="P:secondary metabolite biosynthetic process"/>
    <property type="evidence" value="ECO:0007669"/>
    <property type="project" value="TreeGrafter"/>
</dbReference>
<evidence type="ECO:0000313" key="7">
    <source>
        <dbReference type="Proteomes" id="UP001206128"/>
    </source>
</evidence>
<dbReference type="Gene3D" id="3.30.559.10">
    <property type="entry name" value="Chloramphenicol acetyltransferase-like domain"/>
    <property type="match status" value="1"/>
</dbReference>
<dbReference type="Gene3D" id="3.30.559.30">
    <property type="entry name" value="Nonribosomal peptide synthetase, condensation domain"/>
    <property type="match status" value="1"/>
</dbReference>
<dbReference type="Pfam" id="PF00668">
    <property type="entry name" value="Condensation"/>
    <property type="match status" value="1"/>
</dbReference>
<comment type="cofactor">
    <cofactor evidence="1">
        <name>pantetheine 4'-phosphate</name>
        <dbReference type="ChEBI" id="CHEBI:47942"/>
    </cofactor>
</comment>
<dbReference type="EMBL" id="JAMTCK010000008">
    <property type="protein sequence ID" value="MCP2166905.1"/>
    <property type="molecule type" value="Genomic_DNA"/>
</dbReference>
<feature type="region of interest" description="Disordered" evidence="4">
    <location>
        <begin position="532"/>
        <end position="552"/>
    </location>
</feature>
<gene>
    <name evidence="6" type="ORF">LX83_003777</name>
</gene>
<evidence type="ECO:0000256" key="3">
    <source>
        <dbReference type="ARBA" id="ARBA00022553"/>
    </source>
</evidence>
<keyword evidence="2" id="KW-0596">Phosphopantetheine</keyword>
<feature type="region of interest" description="Disordered" evidence="4">
    <location>
        <begin position="436"/>
        <end position="461"/>
    </location>
</feature>
<comment type="caution">
    <text evidence="6">The sequence shown here is derived from an EMBL/GenBank/DDBJ whole genome shotgun (WGS) entry which is preliminary data.</text>
</comment>
<dbReference type="PANTHER" id="PTHR45527">
    <property type="entry name" value="NONRIBOSOMAL PEPTIDE SYNTHETASE"/>
    <property type="match status" value="1"/>
</dbReference>
<dbReference type="PANTHER" id="PTHR45527:SF1">
    <property type="entry name" value="FATTY ACID SYNTHASE"/>
    <property type="match status" value="1"/>
</dbReference>
<dbReference type="Pfam" id="PF00550">
    <property type="entry name" value="PP-binding"/>
    <property type="match status" value="1"/>
</dbReference>
<dbReference type="Proteomes" id="UP001206128">
    <property type="component" value="Unassembled WGS sequence"/>
</dbReference>
<dbReference type="CDD" id="cd19531">
    <property type="entry name" value="LCL_NRPS-like"/>
    <property type="match status" value="1"/>
</dbReference>
<dbReference type="InterPro" id="IPR006162">
    <property type="entry name" value="Ppantetheine_attach_site"/>
</dbReference>
<dbReference type="GO" id="GO:0005737">
    <property type="term" value="C:cytoplasm"/>
    <property type="evidence" value="ECO:0007669"/>
    <property type="project" value="TreeGrafter"/>
</dbReference>
<dbReference type="RefSeq" id="WP_253773236.1">
    <property type="nucleotide sequence ID" value="NZ_JAMTCK010000008.1"/>
</dbReference>
<evidence type="ECO:0000313" key="6">
    <source>
        <dbReference type="EMBL" id="MCP2166905.1"/>
    </source>
</evidence>
<dbReference type="PROSITE" id="PS00012">
    <property type="entry name" value="PHOSPHOPANTETHEINE"/>
    <property type="match status" value="1"/>
</dbReference>
<keyword evidence="7" id="KW-1185">Reference proteome</keyword>
<evidence type="ECO:0000259" key="5">
    <source>
        <dbReference type="PROSITE" id="PS50075"/>
    </source>
</evidence>
<dbReference type="InterPro" id="IPR036736">
    <property type="entry name" value="ACP-like_sf"/>
</dbReference>
<protein>
    <submittedName>
        <fullName evidence="6">Phosphopantetheine attachment site</fullName>
    </submittedName>
</protein>
<dbReference type="GO" id="GO:0008610">
    <property type="term" value="P:lipid biosynthetic process"/>
    <property type="evidence" value="ECO:0007669"/>
    <property type="project" value="UniProtKB-ARBA"/>
</dbReference>
<feature type="domain" description="Carrier" evidence="5">
    <location>
        <begin position="459"/>
        <end position="533"/>
    </location>
</feature>
<dbReference type="AlphaFoldDB" id="A0AAE3GGG7"/>
<dbReference type="SUPFAM" id="SSF52777">
    <property type="entry name" value="CoA-dependent acyltransferases"/>
    <property type="match status" value="2"/>
</dbReference>
<dbReference type="Gene3D" id="1.10.1200.10">
    <property type="entry name" value="ACP-like"/>
    <property type="match status" value="1"/>
</dbReference>
<dbReference type="GO" id="GO:0031177">
    <property type="term" value="F:phosphopantetheine binding"/>
    <property type="evidence" value="ECO:0007669"/>
    <property type="project" value="TreeGrafter"/>
</dbReference>
<dbReference type="GO" id="GO:0003824">
    <property type="term" value="F:catalytic activity"/>
    <property type="evidence" value="ECO:0007669"/>
    <property type="project" value="InterPro"/>
</dbReference>
<dbReference type="InterPro" id="IPR009081">
    <property type="entry name" value="PP-bd_ACP"/>
</dbReference>
<sequence length="552" mass="59417">MTEDLYVLPASFGQKRLWLLEQVQPDTPLYTMAAALHLRGPLDTEALNRALTAVVERHEVLRTVLRLAGGDVVQVVRAPAPVALEVSTVDGDVAAAVARAEELAAIPFDLAEGPLLRCHLLRLSAREHVLLNVVHHTVADGWSMGVLLNELITRYADPAAELPELTVQYADYSVWQQEQLDSGELNDQVEYWRTELDGVQALRLPADHTTRATSGAHTVPVRVPAAVVRQFRLVGPNGVTAAMVAMAAYATMLSRWSRQTDLVVGIPVAGRSEVELEPLVGFFVNTLPIRLDLSDNPTFLDLLTQVRDRCLRAYANADVPFELLVEELKPERRAGRLPLVQTMLAINNTSLPSATGIQGLTIEPLPLSTATAQFDISADLAEDQDALTGTLTLAADLFTADSATLAAKSLTTILRTAVASPSTRLTDLPCPIADARPLADAPLPQDPASPPAAEAGDPSPRTPVELLLTRLWSEILEVDTVNVHQEFYASGGNSLRAVRVVMRAREMGVELPVDLVLGEHTIRQLARGQLGGTPAAARSQAPGEDAAPGLLV</sequence>
<organism evidence="6 7">
    <name type="scientific">Goodfellowiella coeruleoviolacea</name>
    <dbReference type="NCBI Taxonomy" id="334858"/>
    <lineage>
        <taxon>Bacteria</taxon>
        <taxon>Bacillati</taxon>
        <taxon>Actinomycetota</taxon>
        <taxon>Actinomycetes</taxon>
        <taxon>Pseudonocardiales</taxon>
        <taxon>Pseudonocardiaceae</taxon>
        <taxon>Goodfellowiella</taxon>
    </lineage>
</organism>
<name>A0AAE3GGG7_9PSEU</name>
<proteinExistence type="predicted"/>
<dbReference type="SUPFAM" id="SSF47336">
    <property type="entry name" value="ACP-like"/>
    <property type="match status" value="1"/>
</dbReference>
<evidence type="ECO:0000256" key="4">
    <source>
        <dbReference type="SAM" id="MobiDB-lite"/>
    </source>
</evidence>
<keyword evidence="3" id="KW-0597">Phosphoprotein</keyword>